<protein>
    <submittedName>
        <fullName evidence="1">Uncharacterized protein</fullName>
    </submittedName>
</protein>
<organism evidence="1 2">
    <name type="scientific">Loktanella atrilutea</name>
    <dbReference type="NCBI Taxonomy" id="366533"/>
    <lineage>
        <taxon>Bacteria</taxon>
        <taxon>Pseudomonadati</taxon>
        <taxon>Pseudomonadota</taxon>
        <taxon>Alphaproteobacteria</taxon>
        <taxon>Rhodobacterales</taxon>
        <taxon>Roseobacteraceae</taxon>
        <taxon>Loktanella</taxon>
    </lineage>
</organism>
<keyword evidence="2" id="KW-1185">Reference proteome</keyword>
<dbReference type="STRING" id="366533.SAMN05444339_101503"/>
<reference evidence="2" key="1">
    <citation type="submission" date="2016-11" db="EMBL/GenBank/DDBJ databases">
        <authorList>
            <person name="Varghese N."/>
            <person name="Submissions S."/>
        </authorList>
    </citation>
    <scope>NUCLEOTIDE SEQUENCE [LARGE SCALE GENOMIC DNA]</scope>
    <source>
        <strain evidence="2">DSM 29326</strain>
    </source>
</reference>
<dbReference type="OrthoDB" id="7862371at2"/>
<dbReference type="EMBL" id="FQUE01000001">
    <property type="protein sequence ID" value="SHE48518.1"/>
    <property type="molecule type" value="Genomic_DNA"/>
</dbReference>
<accession>A0A1M4TVM3</accession>
<proteinExistence type="predicted"/>
<dbReference type="Proteomes" id="UP000183987">
    <property type="component" value="Unassembled WGS sequence"/>
</dbReference>
<dbReference type="AlphaFoldDB" id="A0A1M4TVM3"/>
<evidence type="ECO:0000313" key="1">
    <source>
        <dbReference type="EMBL" id="SHE48518.1"/>
    </source>
</evidence>
<name>A0A1M4TVM3_LOKAT</name>
<gene>
    <name evidence="1" type="ORF">SAMN05444339_101503</name>
</gene>
<dbReference type="RefSeq" id="WP_072855597.1">
    <property type="nucleotide sequence ID" value="NZ_FQUE01000001.1"/>
</dbReference>
<evidence type="ECO:0000313" key="2">
    <source>
        <dbReference type="Proteomes" id="UP000183987"/>
    </source>
</evidence>
<sequence>MRRWALFAPLGALIVLTGYLGLRMGQPLGDTEIIERAAARYVAEAGDGAARTDCAATAHPQARMIVVCHHPDGRSFSYVMGDRGEVFEAAGPQA</sequence>